<sequence>MASIMGLQQPAASQDTVDYTGYLQSTQCHQVHGSQANGQIQPAQKSPSNDHNTSFTSTKGLLNGPGQNNCFLNSAVQRHSREDVSVARSIDGNNFRVWWKQAFPRTVRTRLCRSELFFPAFVEAAASDVSDT</sequence>
<evidence type="ECO:0000256" key="1">
    <source>
        <dbReference type="SAM" id="MobiDB-lite"/>
    </source>
</evidence>
<keyword evidence="3" id="KW-1185">Reference proteome</keyword>
<proteinExistence type="predicted"/>
<dbReference type="EMBL" id="JAHYIQ010000002">
    <property type="protein sequence ID" value="KAK1135018.1"/>
    <property type="molecule type" value="Genomic_DNA"/>
</dbReference>
<reference evidence="2" key="1">
    <citation type="submission" date="2021-10" db="EMBL/GenBank/DDBJ databases">
        <title>Melipona bicolor Genome sequencing and assembly.</title>
        <authorList>
            <person name="Araujo N.S."/>
            <person name="Arias M.C."/>
        </authorList>
    </citation>
    <scope>NUCLEOTIDE SEQUENCE</scope>
    <source>
        <strain evidence="2">USP_2M_L1-L4_2017</strain>
        <tissue evidence="2">Whole body</tissue>
    </source>
</reference>
<name>A0AA40GCE0_9HYME</name>
<dbReference type="Proteomes" id="UP001177670">
    <property type="component" value="Unassembled WGS sequence"/>
</dbReference>
<dbReference type="AlphaFoldDB" id="A0AA40GCE0"/>
<protein>
    <submittedName>
        <fullName evidence="2">Uncharacterized protein</fullName>
    </submittedName>
</protein>
<accession>A0AA40GCE0</accession>
<evidence type="ECO:0000313" key="3">
    <source>
        <dbReference type="Proteomes" id="UP001177670"/>
    </source>
</evidence>
<organism evidence="2 3">
    <name type="scientific">Melipona bicolor</name>
    <dbReference type="NCBI Taxonomy" id="60889"/>
    <lineage>
        <taxon>Eukaryota</taxon>
        <taxon>Metazoa</taxon>
        <taxon>Ecdysozoa</taxon>
        <taxon>Arthropoda</taxon>
        <taxon>Hexapoda</taxon>
        <taxon>Insecta</taxon>
        <taxon>Pterygota</taxon>
        <taxon>Neoptera</taxon>
        <taxon>Endopterygota</taxon>
        <taxon>Hymenoptera</taxon>
        <taxon>Apocrita</taxon>
        <taxon>Aculeata</taxon>
        <taxon>Apoidea</taxon>
        <taxon>Anthophila</taxon>
        <taxon>Apidae</taxon>
        <taxon>Melipona</taxon>
    </lineage>
</organism>
<evidence type="ECO:0000313" key="2">
    <source>
        <dbReference type="EMBL" id="KAK1135018.1"/>
    </source>
</evidence>
<gene>
    <name evidence="2" type="ORF">K0M31_007790</name>
</gene>
<feature type="region of interest" description="Disordered" evidence="1">
    <location>
        <begin position="33"/>
        <end position="62"/>
    </location>
</feature>
<comment type="caution">
    <text evidence="2">The sequence shown here is derived from an EMBL/GenBank/DDBJ whole genome shotgun (WGS) entry which is preliminary data.</text>
</comment>